<sequence>YQRQIMALRSDREATSISKGELALTIAHEMRRYLVGSVIGGTFQYFDISTIYLTKLTRVSRGSWQPEFQV</sequence>
<feature type="non-terminal residue" evidence="1">
    <location>
        <position position="70"/>
    </location>
</feature>
<name>A0A4V2K017_9APHY</name>
<proteinExistence type="predicted"/>
<dbReference type="Proteomes" id="UP000292957">
    <property type="component" value="Unassembled WGS sequence"/>
</dbReference>
<protein>
    <submittedName>
        <fullName evidence="1">Uncharacterized protein</fullName>
    </submittedName>
</protein>
<organism evidence="1">
    <name type="scientific">Dichomitus squalens</name>
    <dbReference type="NCBI Taxonomy" id="114155"/>
    <lineage>
        <taxon>Eukaryota</taxon>
        <taxon>Fungi</taxon>
        <taxon>Dikarya</taxon>
        <taxon>Basidiomycota</taxon>
        <taxon>Agaricomycotina</taxon>
        <taxon>Agaricomycetes</taxon>
        <taxon>Polyporales</taxon>
        <taxon>Polyporaceae</taxon>
        <taxon>Dichomitus</taxon>
    </lineage>
</organism>
<evidence type="ECO:0000313" key="1">
    <source>
        <dbReference type="EMBL" id="TBU27183.1"/>
    </source>
</evidence>
<dbReference type="OrthoDB" id="2803082at2759"/>
<dbReference type="AlphaFoldDB" id="A0A4V2K017"/>
<accession>A0A4V2K017</accession>
<gene>
    <name evidence="1" type="ORF">BD311DRAFT_618782</name>
</gene>
<reference evidence="1" key="1">
    <citation type="submission" date="2019-01" db="EMBL/GenBank/DDBJ databases">
        <title>Draft genome sequences of three monokaryotic isolates of the white-rot basidiomycete fungus Dichomitus squalens.</title>
        <authorList>
            <consortium name="DOE Joint Genome Institute"/>
            <person name="Lopez S.C."/>
            <person name="Andreopoulos B."/>
            <person name="Pangilinan J."/>
            <person name="Lipzen A."/>
            <person name="Riley R."/>
            <person name="Ahrendt S."/>
            <person name="Ng V."/>
            <person name="Barry K."/>
            <person name="Daum C."/>
            <person name="Grigoriev I.V."/>
            <person name="Hilden K.S."/>
            <person name="Makela M.R."/>
            <person name="de Vries R.P."/>
        </authorList>
    </citation>
    <scope>NUCLEOTIDE SEQUENCE [LARGE SCALE GENOMIC DNA]</scope>
    <source>
        <strain evidence="1">OM18370.1</strain>
    </source>
</reference>
<dbReference type="EMBL" id="ML143435">
    <property type="protein sequence ID" value="TBU27183.1"/>
    <property type="molecule type" value="Genomic_DNA"/>
</dbReference>
<feature type="non-terminal residue" evidence="1">
    <location>
        <position position="1"/>
    </location>
</feature>